<accession>A0A818QYP6</accession>
<organism evidence="2 4">
    <name type="scientific">Rotaria socialis</name>
    <dbReference type="NCBI Taxonomy" id="392032"/>
    <lineage>
        <taxon>Eukaryota</taxon>
        <taxon>Metazoa</taxon>
        <taxon>Spiralia</taxon>
        <taxon>Gnathifera</taxon>
        <taxon>Rotifera</taxon>
        <taxon>Eurotatoria</taxon>
        <taxon>Bdelloidea</taxon>
        <taxon>Philodinida</taxon>
        <taxon>Philodinidae</taxon>
        <taxon>Rotaria</taxon>
    </lineage>
</organism>
<name>A0A818QYP6_9BILA</name>
<protein>
    <recommendedName>
        <fullName evidence="5">Secreted protein</fullName>
    </recommendedName>
</protein>
<evidence type="ECO:0000313" key="4">
    <source>
        <dbReference type="Proteomes" id="UP000663865"/>
    </source>
</evidence>
<proteinExistence type="predicted"/>
<comment type="caution">
    <text evidence="2">The sequence shown here is derived from an EMBL/GenBank/DDBJ whole genome shotgun (WGS) entry which is preliminary data.</text>
</comment>
<gene>
    <name evidence="2" type="ORF">KIK155_LOCUS23359</name>
    <name evidence="3" type="ORF">TOA249_LOCUS7200</name>
</gene>
<dbReference type="InterPro" id="IPR036691">
    <property type="entry name" value="Endo/exonu/phosph_ase_sf"/>
</dbReference>
<keyword evidence="1" id="KW-0732">Signal</keyword>
<dbReference type="SUPFAM" id="SSF56219">
    <property type="entry name" value="DNase I-like"/>
    <property type="match status" value="1"/>
</dbReference>
<dbReference type="Proteomes" id="UP000663838">
    <property type="component" value="Unassembled WGS sequence"/>
</dbReference>
<evidence type="ECO:0000313" key="3">
    <source>
        <dbReference type="EMBL" id="CAF4550778.1"/>
    </source>
</evidence>
<dbReference type="Gene3D" id="3.60.10.10">
    <property type="entry name" value="Endonuclease/exonuclease/phosphatase"/>
    <property type="match status" value="1"/>
</dbReference>
<feature type="signal peptide" evidence="1">
    <location>
        <begin position="1"/>
        <end position="17"/>
    </location>
</feature>
<dbReference type="Proteomes" id="UP000663865">
    <property type="component" value="Unassembled WGS sequence"/>
</dbReference>
<dbReference type="EMBL" id="CAJNYV010004147">
    <property type="protein sequence ID" value="CAF3649012.1"/>
    <property type="molecule type" value="Genomic_DNA"/>
</dbReference>
<reference evidence="2" key="1">
    <citation type="submission" date="2021-02" db="EMBL/GenBank/DDBJ databases">
        <authorList>
            <person name="Nowell W R."/>
        </authorList>
    </citation>
    <scope>NUCLEOTIDE SEQUENCE</scope>
</reference>
<dbReference type="EMBL" id="CAJOBS010000318">
    <property type="protein sequence ID" value="CAF4550778.1"/>
    <property type="molecule type" value="Genomic_DNA"/>
</dbReference>
<dbReference type="AlphaFoldDB" id="A0A818QYP6"/>
<feature type="chain" id="PRO_5036233903" description="Secreted protein" evidence="1">
    <location>
        <begin position="18"/>
        <end position="105"/>
    </location>
</feature>
<sequence>MKQSLLLSLLILSKTDGQLPIRHHIFFPRACRGHTFVRSGFIYARILHGKSEIPIHTIATHLQPSDHRGCFLSSEERIREKQMNEITDFIDARIISRSEFLFFSW</sequence>
<evidence type="ECO:0008006" key="5">
    <source>
        <dbReference type="Google" id="ProtNLM"/>
    </source>
</evidence>
<evidence type="ECO:0000256" key="1">
    <source>
        <dbReference type="SAM" id="SignalP"/>
    </source>
</evidence>
<evidence type="ECO:0000313" key="2">
    <source>
        <dbReference type="EMBL" id="CAF3649012.1"/>
    </source>
</evidence>